<accession>A0ABV7INV7</accession>
<comment type="caution">
    <text evidence="2">The sequence shown here is derived from an EMBL/GenBank/DDBJ whole genome shotgun (WGS) entry which is preliminary data.</text>
</comment>
<gene>
    <name evidence="2" type="ORF">ACFOD9_05145</name>
</gene>
<proteinExistence type="predicted"/>
<evidence type="ECO:0000259" key="1">
    <source>
        <dbReference type="Pfam" id="PF18348"/>
    </source>
</evidence>
<sequence length="124" mass="12475">MPHDGSSELAAIIAPGASFALAGPSVKLDAAHLPVRGDLAHIRLAGKVFVPHYVVPIAHAVNGNGAALHAAGRAESDVIGQLATGTVFNVLDMAGVAPNAWAWGQVGEDGPVGYVPLAALHPLP</sequence>
<name>A0ABV7INV7_9SPHN</name>
<evidence type="ECO:0000313" key="3">
    <source>
        <dbReference type="Proteomes" id="UP001595604"/>
    </source>
</evidence>
<feature type="domain" description="Bacterial dipeptidyl-peptidase SH3" evidence="1">
    <location>
        <begin position="68"/>
        <end position="120"/>
    </location>
</feature>
<dbReference type="EMBL" id="JBHRTQ010000005">
    <property type="protein sequence ID" value="MFC3173632.1"/>
    <property type="molecule type" value="Genomic_DNA"/>
</dbReference>
<evidence type="ECO:0000313" key="2">
    <source>
        <dbReference type="EMBL" id="MFC3173632.1"/>
    </source>
</evidence>
<reference evidence="3" key="1">
    <citation type="journal article" date="2019" name="Int. J. Syst. Evol. Microbiol.">
        <title>The Global Catalogue of Microorganisms (GCM) 10K type strain sequencing project: providing services to taxonomists for standard genome sequencing and annotation.</title>
        <authorList>
            <consortium name="The Broad Institute Genomics Platform"/>
            <consortium name="The Broad Institute Genome Sequencing Center for Infectious Disease"/>
            <person name="Wu L."/>
            <person name="Ma J."/>
        </authorList>
    </citation>
    <scope>NUCLEOTIDE SEQUENCE [LARGE SCALE GENOMIC DNA]</scope>
    <source>
        <strain evidence="3">KCTC 42984</strain>
    </source>
</reference>
<dbReference type="RefSeq" id="WP_379509020.1">
    <property type="nucleotide sequence ID" value="NZ_JBHRTQ010000005.1"/>
</dbReference>
<dbReference type="Pfam" id="PF18348">
    <property type="entry name" value="SH3_16"/>
    <property type="match status" value="1"/>
</dbReference>
<protein>
    <submittedName>
        <fullName evidence="2">SH3 domain-containing protein</fullName>
    </submittedName>
</protein>
<dbReference type="InterPro" id="IPR041382">
    <property type="entry name" value="SH3_16"/>
</dbReference>
<keyword evidence="3" id="KW-1185">Reference proteome</keyword>
<dbReference type="Proteomes" id="UP001595604">
    <property type="component" value="Unassembled WGS sequence"/>
</dbReference>
<organism evidence="2 3">
    <name type="scientific">Novosphingobium bradum</name>
    <dbReference type="NCBI Taxonomy" id="1737444"/>
    <lineage>
        <taxon>Bacteria</taxon>
        <taxon>Pseudomonadati</taxon>
        <taxon>Pseudomonadota</taxon>
        <taxon>Alphaproteobacteria</taxon>
        <taxon>Sphingomonadales</taxon>
        <taxon>Sphingomonadaceae</taxon>
        <taxon>Novosphingobium</taxon>
    </lineage>
</organism>